<keyword evidence="3" id="KW-1185">Reference proteome</keyword>
<evidence type="ECO:0000313" key="3">
    <source>
        <dbReference type="Proteomes" id="UP000016932"/>
    </source>
</evidence>
<evidence type="ECO:0000313" key="2">
    <source>
        <dbReference type="EMBL" id="EME82246.1"/>
    </source>
</evidence>
<feature type="non-terminal residue" evidence="2">
    <location>
        <position position="199"/>
    </location>
</feature>
<protein>
    <submittedName>
        <fullName evidence="2">Uncharacterized protein</fullName>
    </submittedName>
</protein>
<evidence type="ECO:0000256" key="1">
    <source>
        <dbReference type="SAM" id="MobiDB-lite"/>
    </source>
</evidence>
<feature type="region of interest" description="Disordered" evidence="1">
    <location>
        <begin position="114"/>
        <end position="199"/>
    </location>
</feature>
<feature type="region of interest" description="Disordered" evidence="1">
    <location>
        <begin position="1"/>
        <end position="94"/>
    </location>
</feature>
<name>M3ACH4_PSEFD</name>
<dbReference type="AlphaFoldDB" id="M3ACH4"/>
<dbReference type="RefSeq" id="XP_007927648.1">
    <property type="nucleotide sequence ID" value="XM_007929457.1"/>
</dbReference>
<accession>M3ACH4</accession>
<proteinExistence type="predicted"/>
<dbReference type="VEuPathDB" id="FungiDB:MYCFIDRAFT_175785"/>
<dbReference type="OrthoDB" id="2017782at2759"/>
<dbReference type="EMBL" id="KB446559">
    <property type="protein sequence ID" value="EME82246.1"/>
    <property type="molecule type" value="Genomic_DNA"/>
</dbReference>
<dbReference type="eggNOG" id="KOG4574">
    <property type="taxonomic scope" value="Eukaryota"/>
</dbReference>
<dbReference type="STRING" id="383855.M3ACH4"/>
<dbReference type="Proteomes" id="UP000016932">
    <property type="component" value="Unassembled WGS sequence"/>
</dbReference>
<dbReference type="KEGG" id="pfj:MYCFIDRAFT_175785"/>
<organism evidence="2 3">
    <name type="scientific">Pseudocercospora fijiensis (strain CIRAD86)</name>
    <name type="common">Black leaf streak disease fungus</name>
    <name type="synonym">Mycosphaerella fijiensis</name>
    <dbReference type="NCBI Taxonomy" id="383855"/>
    <lineage>
        <taxon>Eukaryota</taxon>
        <taxon>Fungi</taxon>
        <taxon>Dikarya</taxon>
        <taxon>Ascomycota</taxon>
        <taxon>Pezizomycotina</taxon>
        <taxon>Dothideomycetes</taxon>
        <taxon>Dothideomycetidae</taxon>
        <taxon>Mycosphaerellales</taxon>
        <taxon>Mycosphaerellaceae</taxon>
        <taxon>Pseudocercospora</taxon>
    </lineage>
</organism>
<feature type="compositionally biased region" description="Polar residues" evidence="1">
    <location>
        <begin position="45"/>
        <end position="56"/>
    </location>
</feature>
<sequence>MLYPPSFSHGNPPALPSYYETLSPTRIDNASLEPPRLSPEPRGLASTQYESANSPIEQPAGSGPRYPLGNGRAGAGSPSKEHGSPLSPSRYGIYISPPKHTLLEHWSSLGSSAREIQQREGLTPHIWGPPTTGSGHSTPLRETIPESPGSDSFPDLDAGQATGGRPNDSASSSSPRTRAGTVPSRFPVMAPLNGSPRPA</sequence>
<dbReference type="HOGENOM" id="CLU_1375173_0_0_1"/>
<gene>
    <name evidence="2" type="ORF">MYCFIDRAFT_175785</name>
</gene>
<reference evidence="2 3" key="1">
    <citation type="journal article" date="2012" name="PLoS Pathog.">
        <title>Diverse lifestyles and strategies of plant pathogenesis encoded in the genomes of eighteen Dothideomycetes fungi.</title>
        <authorList>
            <person name="Ohm R.A."/>
            <person name="Feau N."/>
            <person name="Henrissat B."/>
            <person name="Schoch C.L."/>
            <person name="Horwitz B.A."/>
            <person name="Barry K.W."/>
            <person name="Condon B.J."/>
            <person name="Copeland A.C."/>
            <person name="Dhillon B."/>
            <person name="Glaser F."/>
            <person name="Hesse C.N."/>
            <person name="Kosti I."/>
            <person name="LaButti K."/>
            <person name="Lindquist E.A."/>
            <person name="Lucas S."/>
            <person name="Salamov A.A."/>
            <person name="Bradshaw R.E."/>
            <person name="Ciuffetti L."/>
            <person name="Hamelin R.C."/>
            <person name="Kema G.H.J."/>
            <person name="Lawrence C."/>
            <person name="Scott J.A."/>
            <person name="Spatafora J.W."/>
            <person name="Turgeon B.G."/>
            <person name="de Wit P.J.G.M."/>
            <person name="Zhong S."/>
            <person name="Goodwin S.B."/>
            <person name="Grigoriev I.V."/>
        </authorList>
    </citation>
    <scope>NUCLEOTIDE SEQUENCE [LARGE SCALE GENOMIC DNA]</scope>
    <source>
        <strain evidence="2 3">CIRAD86</strain>
    </source>
</reference>
<dbReference type="GeneID" id="19333437"/>